<accession>A0ABR3W499</accession>
<dbReference type="CDD" id="cd07980">
    <property type="entry name" value="TFIIF_beta"/>
    <property type="match status" value="1"/>
</dbReference>
<keyword evidence="3" id="KW-0805">Transcription regulation</keyword>
<keyword evidence="11" id="KW-1185">Reference proteome</keyword>
<evidence type="ECO:0000259" key="9">
    <source>
        <dbReference type="Pfam" id="PF17683"/>
    </source>
</evidence>
<comment type="similarity">
    <text evidence="2">Belongs to the TFIIF beta subunit family.</text>
</comment>
<evidence type="ECO:0000256" key="2">
    <source>
        <dbReference type="ARBA" id="ARBA00009543"/>
    </source>
</evidence>
<dbReference type="InterPro" id="IPR003196">
    <property type="entry name" value="TFIIF_beta"/>
</dbReference>
<evidence type="ECO:0000256" key="3">
    <source>
        <dbReference type="ARBA" id="ARBA00023015"/>
    </source>
</evidence>
<dbReference type="InterPro" id="IPR036390">
    <property type="entry name" value="WH_DNA-bd_sf"/>
</dbReference>
<feature type="region of interest" description="Disordered" evidence="7">
    <location>
        <begin position="340"/>
        <end position="371"/>
    </location>
</feature>
<keyword evidence="6" id="KW-0539">Nucleus</keyword>
<feature type="domain" description="TFIIF beta subunit HTH" evidence="8">
    <location>
        <begin position="262"/>
        <end position="325"/>
    </location>
</feature>
<dbReference type="InterPro" id="IPR011039">
    <property type="entry name" value="TFIIF_interaction"/>
</dbReference>
<dbReference type="Gene3D" id="1.10.10.10">
    <property type="entry name" value="Winged helix-like DNA-binding domain superfamily/Winged helix DNA-binding domain"/>
    <property type="match status" value="1"/>
</dbReference>
<comment type="caution">
    <text evidence="10">The sequence shown here is derived from an EMBL/GenBank/DDBJ whole genome shotgun (WGS) entry which is preliminary data.</text>
</comment>
<sequence>MAEPVHIKADPEEGSPLAEDDMDDAGDLEFYDQTIPGDPMGTMYLARLPNYVWQAWADLDDDAEIQIGTIRQWMEPDAKGVPQPKLQMLLRSDIPQHQQIPKEYNMDVVDPNVHNTFVFTEQDLPGYAARNKAKADALAQGIPTHLLRRQTEKQGGAQPYEKGKKNVLPQRRGIPKKTAIAGRIKHELSCTPVPNIETDHILQLRAMEAMKPKAQTTILGSLPYGPDGIIHAGTQRAHDAFEGFIKTVPKPDKVKKLENKTARWEEQKLIDALEEAFSEYTYWSMKALRARIPQPEAFLRETLDRFAVLHRSGRFANQWSVKPEFLHLIEKRGALPAADTAAPNVNVEAESAGEMDAEDEEDVKMEDVNIP</sequence>
<dbReference type="PANTHER" id="PTHR10445:SF0">
    <property type="entry name" value="GENERAL TRANSCRIPTION FACTOR IIF SUBUNIT 2"/>
    <property type="match status" value="1"/>
</dbReference>
<keyword evidence="4" id="KW-0238">DNA-binding</keyword>
<proteinExistence type="inferred from homology"/>
<dbReference type="Pfam" id="PF17683">
    <property type="entry name" value="TFIIF_beta_N"/>
    <property type="match status" value="1"/>
</dbReference>
<comment type="subcellular location">
    <subcellularLocation>
        <location evidence="1">Nucleus</location>
    </subcellularLocation>
</comment>
<feature type="compositionally biased region" description="Basic and acidic residues" evidence="7">
    <location>
        <begin position="1"/>
        <end position="11"/>
    </location>
</feature>
<feature type="region of interest" description="Disordered" evidence="7">
    <location>
        <begin position="1"/>
        <end position="23"/>
    </location>
</feature>
<evidence type="ECO:0000256" key="1">
    <source>
        <dbReference type="ARBA" id="ARBA00004123"/>
    </source>
</evidence>
<dbReference type="PANTHER" id="PTHR10445">
    <property type="entry name" value="GENERAL TRANSCRIPTION FACTOR IIF SUBUNIT 2"/>
    <property type="match status" value="1"/>
</dbReference>
<feature type="compositionally biased region" description="Acidic residues" evidence="7">
    <location>
        <begin position="351"/>
        <end position="364"/>
    </location>
</feature>
<evidence type="ECO:0000256" key="6">
    <source>
        <dbReference type="ARBA" id="ARBA00023242"/>
    </source>
</evidence>
<dbReference type="InterPro" id="IPR040450">
    <property type="entry name" value="TFIIF_beta_HTH"/>
</dbReference>
<name>A0ABR3W499_9PEZI</name>
<dbReference type="SUPFAM" id="SSF50916">
    <property type="entry name" value="Rap30/74 interaction domains"/>
    <property type="match status" value="1"/>
</dbReference>
<gene>
    <name evidence="10" type="ORF">VTK73DRAFT_9171</name>
</gene>
<reference evidence="10 11" key="1">
    <citation type="journal article" date="2024" name="Commun. Biol.">
        <title>Comparative genomic analysis of thermophilic fungi reveals convergent evolutionary adaptations and gene losses.</title>
        <authorList>
            <person name="Steindorff A.S."/>
            <person name="Aguilar-Pontes M.V."/>
            <person name="Robinson A.J."/>
            <person name="Andreopoulos B."/>
            <person name="LaButti K."/>
            <person name="Kuo A."/>
            <person name="Mondo S."/>
            <person name="Riley R."/>
            <person name="Otillar R."/>
            <person name="Haridas S."/>
            <person name="Lipzen A."/>
            <person name="Grimwood J."/>
            <person name="Schmutz J."/>
            <person name="Clum A."/>
            <person name="Reid I.D."/>
            <person name="Moisan M.C."/>
            <person name="Butler G."/>
            <person name="Nguyen T.T.M."/>
            <person name="Dewar K."/>
            <person name="Conant G."/>
            <person name="Drula E."/>
            <person name="Henrissat B."/>
            <person name="Hansel C."/>
            <person name="Singer S."/>
            <person name="Hutchinson M.I."/>
            <person name="de Vries R.P."/>
            <person name="Natvig D.O."/>
            <person name="Powell A.J."/>
            <person name="Tsang A."/>
            <person name="Grigoriev I.V."/>
        </authorList>
    </citation>
    <scope>NUCLEOTIDE SEQUENCE [LARGE SCALE GENOMIC DNA]</scope>
    <source>
        <strain evidence="10 11">ATCC 24622</strain>
    </source>
</reference>
<evidence type="ECO:0000256" key="5">
    <source>
        <dbReference type="ARBA" id="ARBA00023163"/>
    </source>
</evidence>
<dbReference type="InterPro" id="IPR040504">
    <property type="entry name" value="TFIIF_beta_N"/>
</dbReference>
<dbReference type="Proteomes" id="UP001586593">
    <property type="component" value="Unassembled WGS sequence"/>
</dbReference>
<evidence type="ECO:0008006" key="12">
    <source>
        <dbReference type="Google" id="ProtNLM"/>
    </source>
</evidence>
<dbReference type="InterPro" id="IPR036388">
    <property type="entry name" value="WH-like_DNA-bd_sf"/>
</dbReference>
<dbReference type="SUPFAM" id="SSF46785">
    <property type="entry name" value="Winged helix' DNA-binding domain"/>
    <property type="match status" value="1"/>
</dbReference>
<protein>
    <recommendedName>
        <fullName evidence="12">Transcription initiation factor IIF subunit beta</fullName>
    </recommendedName>
</protein>
<organism evidence="10 11">
    <name type="scientific">Phialemonium thermophilum</name>
    <dbReference type="NCBI Taxonomy" id="223376"/>
    <lineage>
        <taxon>Eukaryota</taxon>
        <taxon>Fungi</taxon>
        <taxon>Dikarya</taxon>
        <taxon>Ascomycota</taxon>
        <taxon>Pezizomycotina</taxon>
        <taxon>Sordariomycetes</taxon>
        <taxon>Sordariomycetidae</taxon>
        <taxon>Cephalothecales</taxon>
        <taxon>Cephalothecaceae</taxon>
        <taxon>Phialemonium</taxon>
    </lineage>
</organism>
<evidence type="ECO:0000259" key="8">
    <source>
        <dbReference type="Pfam" id="PF02270"/>
    </source>
</evidence>
<feature type="domain" description="TFIIF beta subunit N-terminal" evidence="9">
    <location>
        <begin position="42"/>
        <end position="193"/>
    </location>
</feature>
<evidence type="ECO:0000313" key="10">
    <source>
        <dbReference type="EMBL" id="KAL1852732.1"/>
    </source>
</evidence>
<evidence type="ECO:0000313" key="11">
    <source>
        <dbReference type="Proteomes" id="UP001586593"/>
    </source>
</evidence>
<dbReference type="Pfam" id="PF02270">
    <property type="entry name" value="TFIIF_beta"/>
    <property type="match status" value="1"/>
</dbReference>
<evidence type="ECO:0000256" key="7">
    <source>
        <dbReference type="SAM" id="MobiDB-lite"/>
    </source>
</evidence>
<keyword evidence="5" id="KW-0804">Transcription</keyword>
<dbReference type="EMBL" id="JAZHXJ010000734">
    <property type="protein sequence ID" value="KAL1852732.1"/>
    <property type="molecule type" value="Genomic_DNA"/>
</dbReference>
<evidence type="ECO:0000256" key="4">
    <source>
        <dbReference type="ARBA" id="ARBA00023125"/>
    </source>
</evidence>